<dbReference type="PANTHER" id="PTHR11941">
    <property type="entry name" value="ENOYL-COA HYDRATASE-RELATED"/>
    <property type="match status" value="1"/>
</dbReference>
<dbReference type="EMBL" id="JXBB01000002">
    <property type="protein sequence ID" value="OAR05328.1"/>
    <property type="molecule type" value="Genomic_DNA"/>
</dbReference>
<accession>A0A132MFV3</accession>
<dbReference type="InterPro" id="IPR001753">
    <property type="entry name" value="Enoyl-CoA_hydra/iso"/>
</dbReference>
<dbReference type="GO" id="GO:0004300">
    <property type="term" value="F:enoyl-CoA hydratase activity"/>
    <property type="evidence" value="ECO:0007669"/>
    <property type="project" value="UniProtKB-EC"/>
</dbReference>
<proteinExistence type="inferred from homology"/>
<reference evidence="4 5" key="1">
    <citation type="submission" date="2015-09" db="EMBL/GenBank/DDBJ databases">
        <title>Draft genome sequence of Hydrogenibacillus schlegelii DSM 2000.</title>
        <authorList>
            <person name="Hemp J."/>
        </authorList>
    </citation>
    <scope>NUCLEOTIDE SEQUENCE [LARGE SCALE GENOMIC DNA]</scope>
    <source>
        <strain evidence="4 5">MA 48</strain>
    </source>
</reference>
<dbReference type="PROSITE" id="PS00166">
    <property type="entry name" value="ENOYL_COA_HYDRATASE"/>
    <property type="match status" value="1"/>
</dbReference>
<dbReference type="InterPro" id="IPR029045">
    <property type="entry name" value="ClpP/crotonase-like_dom_sf"/>
</dbReference>
<dbReference type="EC" id="4.2.1.17" evidence="4"/>
<dbReference type="OrthoDB" id="9787660at2"/>
<evidence type="ECO:0000313" key="5">
    <source>
        <dbReference type="Proteomes" id="UP000243024"/>
    </source>
</evidence>
<dbReference type="SUPFAM" id="SSF52096">
    <property type="entry name" value="ClpP/crotonase"/>
    <property type="match status" value="1"/>
</dbReference>
<comment type="similarity">
    <text evidence="1 3">Belongs to the enoyl-CoA hydratase/isomerase family.</text>
</comment>
<sequence length="258" mass="28239">MAEEMSLLVSQDGPVAILRLNRPEVLNSLNRALVERLVAELERLDADPAVLAIVITGDERAFAAGADIGEMADESAIDMLIRDQFTVWDRIRAIRKPLIAAVSGYVLGGGAELMMSCDLVVASESARIGQPEIRLGVMPGAGGTQRLTRALGTRRALELLWTGEPIDAEEAYRAGLVNRIVPAERVLPEALALARTIASMPPLAVRLIKRAVYLAEEAPLDVGLQFERHAFYLLFASDDQKEGMRAFLEKRPPQFRGR</sequence>
<protein>
    <submittedName>
        <fullName evidence="4">Enoyl-CoA hydratase</fullName>
        <ecNumber evidence="4">4.2.1.17</ecNumber>
    </submittedName>
</protein>
<gene>
    <name evidence="4" type="ORF">SA87_08160</name>
</gene>
<dbReference type="Pfam" id="PF00378">
    <property type="entry name" value="ECH_1"/>
    <property type="match status" value="1"/>
</dbReference>
<dbReference type="STRING" id="1484.SA87_08160"/>
<evidence type="ECO:0000256" key="1">
    <source>
        <dbReference type="ARBA" id="ARBA00005254"/>
    </source>
</evidence>
<dbReference type="CDD" id="cd06558">
    <property type="entry name" value="crotonase-like"/>
    <property type="match status" value="1"/>
</dbReference>
<evidence type="ECO:0000313" key="4">
    <source>
        <dbReference type="EMBL" id="OAR05328.1"/>
    </source>
</evidence>
<dbReference type="AlphaFoldDB" id="A0A132MFV3"/>
<dbReference type="RefSeq" id="WP_066198271.1">
    <property type="nucleotide sequence ID" value="NZ_CBCSAS010000001.1"/>
</dbReference>
<dbReference type="FunFam" id="1.10.12.10:FF:000001">
    <property type="entry name" value="Probable enoyl-CoA hydratase, mitochondrial"/>
    <property type="match status" value="1"/>
</dbReference>
<evidence type="ECO:0000256" key="3">
    <source>
        <dbReference type="RuleBase" id="RU003707"/>
    </source>
</evidence>
<dbReference type="GO" id="GO:0006635">
    <property type="term" value="P:fatty acid beta-oxidation"/>
    <property type="evidence" value="ECO:0007669"/>
    <property type="project" value="TreeGrafter"/>
</dbReference>
<dbReference type="InterPro" id="IPR018376">
    <property type="entry name" value="Enoyl-CoA_hyd/isom_CS"/>
</dbReference>
<comment type="caution">
    <text evidence="4">The sequence shown here is derived from an EMBL/GenBank/DDBJ whole genome shotgun (WGS) entry which is preliminary data.</text>
</comment>
<name>A0A132MFV3_HYDSH</name>
<keyword evidence="2 4" id="KW-0456">Lyase</keyword>
<dbReference type="Gene3D" id="3.90.226.10">
    <property type="entry name" value="2-enoyl-CoA Hydratase, Chain A, domain 1"/>
    <property type="match status" value="1"/>
</dbReference>
<dbReference type="PANTHER" id="PTHR11941:SF54">
    <property type="entry name" value="ENOYL-COA HYDRATASE, MITOCHONDRIAL"/>
    <property type="match status" value="1"/>
</dbReference>
<dbReference type="InterPro" id="IPR014748">
    <property type="entry name" value="Enoyl-CoA_hydra_C"/>
</dbReference>
<dbReference type="FunFam" id="3.90.226.10:FF:000009">
    <property type="entry name" value="Carnitinyl-CoA dehydratase"/>
    <property type="match status" value="1"/>
</dbReference>
<keyword evidence="5" id="KW-1185">Reference proteome</keyword>
<organism evidence="4 5">
    <name type="scientific">Hydrogenibacillus schlegelii</name>
    <name type="common">Bacillus schlegelii</name>
    <dbReference type="NCBI Taxonomy" id="1484"/>
    <lineage>
        <taxon>Bacteria</taxon>
        <taxon>Bacillati</taxon>
        <taxon>Bacillota</taxon>
        <taxon>Bacilli</taxon>
        <taxon>Bacillales</taxon>
        <taxon>Bacillales Family X. Incertae Sedis</taxon>
        <taxon>Hydrogenibacillus</taxon>
    </lineage>
</organism>
<dbReference type="Gene3D" id="1.10.12.10">
    <property type="entry name" value="Lyase 2-enoyl-coa Hydratase, Chain A, domain 2"/>
    <property type="match status" value="1"/>
</dbReference>
<dbReference type="Proteomes" id="UP000243024">
    <property type="component" value="Unassembled WGS sequence"/>
</dbReference>
<evidence type="ECO:0000256" key="2">
    <source>
        <dbReference type="ARBA" id="ARBA00023239"/>
    </source>
</evidence>